<protein>
    <submittedName>
        <fullName evidence="2">Uncharacterized protein</fullName>
    </submittedName>
</protein>
<reference evidence="2" key="1">
    <citation type="submission" date="2022-11" db="UniProtKB">
        <authorList>
            <consortium name="WormBaseParasite"/>
        </authorList>
    </citation>
    <scope>IDENTIFICATION</scope>
</reference>
<accession>A0AC34G3X6</accession>
<dbReference type="WBParaSite" id="ES5_v2.g24196.t1">
    <property type="protein sequence ID" value="ES5_v2.g24196.t1"/>
    <property type="gene ID" value="ES5_v2.g24196"/>
</dbReference>
<proteinExistence type="predicted"/>
<organism evidence="1 2">
    <name type="scientific">Panagrolaimus sp. ES5</name>
    <dbReference type="NCBI Taxonomy" id="591445"/>
    <lineage>
        <taxon>Eukaryota</taxon>
        <taxon>Metazoa</taxon>
        <taxon>Ecdysozoa</taxon>
        <taxon>Nematoda</taxon>
        <taxon>Chromadorea</taxon>
        <taxon>Rhabditida</taxon>
        <taxon>Tylenchina</taxon>
        <taxon>Panagrolaimomorpha</taxon>
        <taxon>Panagrolaimoidea</taxon>
        <taxon>Panagrolaimidae</taxon>
        <taxon>Panagrolaimus</taxon>
    </lineage>
</organism>
<sequence>MDIFLFDHNDNNAPLTDEEIYKEVKRQLTLILMNKEYTIEAIETESREVTEYPIDKLARQVGFENTTEFLQEWFSDLVEFNGTKIRAKLSSVYDNPNLQHLLNLHAQTMQ</sequence>
<evidence type="ECO:0000313" key="2">
    <source>
        <dbReference type="WBParaSite" id="ES5_v2.g24196.t1"/>
    </source>
</evidence>
<name>A0AC34G3X6_9BILA</name>
<dbReference type="Proteomes" id="UP000887579">
    <property type="component" value="Unplaced"/>
</dbReference>
<evidence type="ECO:0000313" key="1">
    <source>
        <dbReference type="Proteomes" id="UP000887579"/>
    </source>
</evidence>